<dbReference type="RefSeq" id="WP_055292713.1">
    <property type="nucleotide sequence ID" value="NZ_FTPR01000001.1"/>
</dbReference>
<dbReference type="AlphaFoldDB" id="A0A1R3WK78"/>
<name>A0A1R3WK78_9RHOB</name>
<dbReference type="OrthoDB" id="7869508at2"/>
<proteinExistence type="predicted"/>
<dbReference type="EMBL" id="FTPR01000001">
    <property type="protein sequence ID" value="SIT77826.1"/>
    <property type="molecule type" value="Genomic_DNA"/>
</dbReference>
<feature type="transmembrane region" description="Helical" evidence="1">
    <location>
        <begin position="34"/>
        <end position="53"/>
    </location>
</feature>
<gene>
    <name evidence="2" type="ORF">SAMN05421665_0650</name>
</gene>
<feature type="transmembrane region" description="Helical" evidence="1">
    <location>
        <begin position="115"/>
        <end position="138"/>
    </location>
</feature>
<evidence type="ECO:0000313" key="2">
    <source>
        <dbReference type="EMBL" id="SIT77826.1"/>
    </source>
</evidence>
<dbReference type="Proteomes" id="UP000186997">
    <property type="component" value="Unassembled WGS sequence"/>
</dbReference>
<dbReference type="NCBIfam" id="NF033773">
    <property type="entry name" value="tellur_TrgA"/>
    <property type="match status" value="1"/>
</dbReference>
<keyword evidence="3" id="KW-1185">Reference proteome</keyword>
<feature type="transmembrane region" description="Helical" evidence="1">
    <location>
        <begin position="65"/>
        <end position="85"/>
    </location>
</feature>
<keyword evidence="1" id="KW-1133">Transmembrane helix</keyword>
<evidence type="ECO:0000313" key="3">
    <source>
        <dbReference type="Proteomes" id="UP000186997"/>
    </source>
</evidence>
<protein>
    <recommendedName>
        <fullName evidence="4">Tellurite resistance protein</fullName>
    </recommendedName>
</protein>
<keyword evidence="1" id="KW-0812">Transmembrane</keyword>
<organism evidence="2 3">
    <name type="scientific">Yoonia rosea</name>
    <dbReference type="NCBI Taxonomy" id="287098"/>
    <lineage>
        <taxon>Bacteria</taxon>
        <taxon>Pseudomonadati</taxon>
        <taxon>Pseudomonadota</taxon>
        <taxon>Alphaproteobacteria</taxon>
        <taxon>Rhodobacterales</taxon>
        <taxon>Paracoccaceae</taxon>
        <taxon>Yoonia</taxon>
    </lineage>
</organism>
<feature type="transmembrane region" description="Helical" evidence="1">
    <location>
        <begin position="7"/>
        <end position="28"/>
    </location>
</feature>
<dbReference type="STRING" id="287098.SAMN05421665_0650"/>
<keyword evidence="1" id="KW-0472">Membrane</keyword>
<reference evidence="3" key="1">
    <citation type="submission" date="2017-01" db="EMBL/GenBank/DDBJ databases">
        <authorList>
            <person name="Varghese N."/>
            <person name="Submissions S."/>
        </authorList>
    </citation>
    <scope>NUCLEOTIDE SEQUENCE [LARGE SCALE GENOMIC DNA]</scope>
    <source>
        <strain evidence="3">DSM 29591</strain>
    </source>
</reference>
<dbReference type="InterPro" id="IPR047784">
    <property type="entry name" value="TrgA"/>
</dbReference>
<evidence type="ECO:0008006" key="4">
    <source>
        <dbReference type="Google" id="ProtNLM"/>
    </source>
</evidence>
<evidence type="ECO:0000256" key="1">
    <source>
        <dbReference type="SAM" id="Phobius"/>
    </source>
</evidence>
<sequence>MPTAGRLAGAIIFALFGWYLAGLTIPFFPESNAPTFWLPVVSFIGLVVGWRVCGSRAGQGYNPAVGIGLTSGAAIAFCAIFALSFNKMISNALRNRYNDGTMEAVIDVFNQMIEYAILFTDVTLIATVLIGGIVCAWITEFFGQRFP</sequence>
<accession>A0A1R3WK78</accession>